<dbReference type="InterPro" id="IPR003661">
    <property type="entry name" value="HisK_dim/P_dom"/>
</dbReference>
<dbReference type="InterPro" id="IPR011006">
    <property type="entry name" value="CheY-like_superfamily"/>
</dbReference>
<dbReference type="Pfam" id="PF01590">
    <property type="entry name" value="GAF"/>
    <property type="match status" value="1"/>
</dbReference>
<dbReference type="Gene3D" id="3.30.450.20">
    <property type="entry name" value="PAS domain"/>
    <property type="match status" value="4"/>
</dbReference>
<dbReference type="OrthoDB" id="9796457at2"/>
<dbReference type="CDD" id="cd16922">
    <property type="entry name" value="HATPase_EvgS-ArcB-TorS-like"/>
    <property type="match status" value="1"/>
</dbReference>
<dbReference type="EC" id="2.7.13.3" evidence="2"/>
<dbReference type="KEGG" id="ccro:CMC5_046900"/>
<name>A0A0K1EI48_CHOCO</name>
<dbReference type="Pfam" id="PF08447">
    <property type="entry name" value="PAS_3"/>
    <property type="match status" value="1"/>
</dbReference>
<dbReference type="InterPro" id="IPR000014">
    <property type="entry name" value="PAS"/>
</dbReference>
<evidence type="ECO:0000256" key="5">
    <source>
        <dbReference type="ARBA" id="ARBA00022777"/>
    </source>
</evidence>
<dbReference type="CDD" id="cd00130">
    <property type="entry name" value="PAS"/>
    <property type="match status" value="2"/>
</dbReference>
<evidence type="ECO:0000259" key="10">
    <source>
        <dbReference type="PROSITE" id="PS50112"/>
    </source>
</evidence>
<dbReference type="SUPFAM" id="SSF55874">
    <property type="entry name" value="ATPase domain of HSP90 chaperone/DNA topoisomerase II/histidine kinase"/>
    <property type="match status" value="1"/>
</dbReference>
<organism evidence="12 13">
    <name type="scientific">Chondromyces crocatus</name>
    <dbReference type="NCBI Taxonomy" id="52"/>
    <lineage>
        <taxon>Bacteria</taxon>
        <taxon>Pseudomonadati</taxon>
        <taxon>Myxococcota</taxon>
        <taxon>Polyangia</taxon>
        <taxon>Polyangiales</taxon>
        <taxon>Polyangiaceae</taxon>
        <taxon>Chondromyces</taxon>
    </lineage>
</organism>
<dbReference type="SMART" id="SM00065">
    <property type="entry name" value="GAF"/>
    <property type="match status" value="1"/>
</dbReference>
<dbReference type="SUPFAM" id="SSF47384">
    <property type="entry name" value="Homodimeric domain of signal transducing histidine kinase"/>
    <property type="match status" value="1"/>
</dbReference>
<evidence type="ECO:0000256" key="2">
    <source>
        <dbReference type="ARBA" id="ARBA00012438"/>
    </source>
</evidence>
<sequence length="1272" mass="139064">MHDPPSPHRLASLLRTRIEPILELWRRRVLDDPSLPEASRLGEPALHGRVSRFLDQLADALDVCPLELEGSERLGRRVAHDLPVHERASPGFRSGDGIVAALRELSHLRTVLVTLCASEGLNAADAASALMHSAFDETGAVLASQVDHLAIAAEAERVRLVEQAQAARAEAEIQQHRLRALILQAPVAIAVWRGPEHVFELANPHYARFFPGKELIGRTLRAVFPELATQGVFSLFDHAYETGESAVIKDFQAFIYRRDETLLEEGYYTFNLEPLREPSGAVSGLMAVIVEVSDQVRARKAAEAARERFALLAQVAAVMGSSLDYESRLQDLARLLVPAVADASAVSIVDAHGEIHRLTDAAATDALGVPVRKARTMPVPAGLLPLLREVLASNRARHFADYTKEVLAALPSDDPYVAAAREVGVHATIMAPLRVMNRPLGYLTAAMSTSGRGYTAEDVVLVEAIAERAALAIENARLFREMETQRSRLEQVFTQAPVAITILRGPDHVYELANPMVTSAFPFPALIGKPLRDVIRAPGGQELITGLDHVYATGEPLRRVEVPLPIGCQEGQGIAHYDLVCHPLRDAEGNIEGIIAVALDVTERVAARRQAEALAEDTRRLQERFRATFEQAAVGVSLVEPGGRWLHVNQKLVDILGYTPEELRGLTYQDLTHPDDMEASLANVARLLSGEVRSFSMEKRYVRKDGRTIWTNIASSLVRGISGEPDHFIKIVEDISARKEAEAERALFQALVETSDDLIGFATPEGQTLYLNSAGRRLMGLDSQEEARTKRFSEYLAPSRDGSSPEEVVATVLREGSCAEEVAVRHFKSGEIIPVQQTSIAIRGEGGALRAIATVARDLREQKRLEAERNRLLVREQQARAAAEEANELKDQFLATVSHELRTPLNAILGWTRMLRTGHLPPERRDRALETVERNARAQTQLIEDLLDISRIMSGKLRIEAHPLDLVTVIEAALETLRPAADAKEIHLDAALGEGPTIILGDAVRLQQVVWNLLSNAIKFTPQGGRVAVQLQRLGDAVDVLVQDSGRGIAQDFLPHVFERFRQAEGSTTRAHGGLGLGLAIVKSLVEQHGGTIRASSEGEGAGATFTVRLPFVPARQRRQGGPGSLDPEVLHPDDDHPRALHGIRVLVVDDEPDARDLLVELLERGGARVISAGSAAEAFELLERVRPDLLVADIAMPGEDGYSLIRKVRALGPAEGGLTRAVALTAYTRSEDEHRALRAGFDRHISKPVDPPRLLTVLADLQETSRSALPS</sequence>
<dbReference type="InterPro" id="IPR036890">
    <property type="entry name" value="HATPase_C_sf"/>
</dbReference>
<dbReference type="PROSITE" id="PS50112">
    <property type="entry name" value="PAS"/>
    <property type="match status" value="2"/>
</dbReference>
<feature type="domain" description="PAC" evidence="11">
    <location>
        <begin position="558"/>
        <end position="613"/>
    </location>
</feature>
<dbReference type="InterPro" id="IPR035965">
    <property type="entry name" value="PAS-like_dom_sf"/>
</dbReference>
<dbReference type="Pfam" id="PF00072">
    <property type="entry name" value="Response_reg"/>
    <property type="match status" value="1"/>
</dbReference>
<evidence type="ECO:0000313" key="12">
    <source>
        <dbReference type="EMBL" id="AKT40535.1"/>
    </source>
</evidence>
<proteinExistence type="predicted"/>
<dbReference type="Pfam" id="PF02518">
    <property type="entry name" value="HATPase_c"/>
    <property type="match status" value="1"/>
</dbReference>
<feature type="domain" description="PAS" evidence="10">
    <location>
        <begin position="744"/>
        <end position="816"/>
    </location>
</feature>
<evidence type="ECO:0000256" key="6">
    <source>
        <dbReference type="PROSITE-ProRule" id="PRU00169"/>
    </source>
</evidence>
<dbReference type="InterPro" id="IPR005467">
    <property type="entry name" value="His_kinase_dom"/>
</dbReference>
<feature type="domain" description="PAC" evidence="11">
    <location>
        <begin position="818"/>
        <end position="871"/>
    </location>
</feature>
<dbReference type="SMART" id="SM00388">
    <property type="entry name" value="HisKA"/>
    <property type="match status" value="1"/>
</dbReference>
<dbReference type="NCBIfam" id="TIGR00229">
    <property type="entry name" value="sensory_box"/>
    <property type="match status" value="2"/>
</dbReference>
<dbReference type="STRING" id="52.CMC5_046900"/>
<gene>
    <name evidence="12" type="ORF">CMC5_046900</name>
</gene>
<evidence type="ECO:0000256" key="4">
    <source>
        <dbReference type="ARBA" id="ARBA00022679"/>
    </source>
</evidence>
<dbReference type="FunFam" id="3.30.565.10:FF:000010">
    <property type="entry name" value="Sensor histidine kinase RcsC"/>
    <property type="match status" value="1"/>
</dbReference>
<dbReference type="InterPro" id="IPR001610">
    <property type="entry name" value="PAC"/>
</dbReference>
<dbReference type="Gene3D" id="3.30.450.40">
    <property type="match status" value="1"/>
</dbReference>
<dbReference type="PROSITE" id="PS50109">
    <property type="entry name" value="HIS_KIN"/>
    <property type="match status" value="1"/>
</dbReference>
<feature type="modified residue" description="4-aspartylphosphate" evidence="6">
    <location>
        <position position="1194"/>
    </location>
</feature>
<dbReference type="PROSITE" id="PS50113">
    <property type="entry name" value="PAC"/>
    <property type="match status" value="3"/>
</dbReference>
<dbReference type="SUPFAM" id="SSF55785">
    <property type="entry name" value="PYP-like sensor domain (PAS domain)"/>
    <property type="match status" value="4"/>
</dbReference>
<evidence type="ECO:0000256" key="3">
    <source>
        <dbReference type="ARBA" id="ARBA00022553"/>
    </source>
</evidence>
<dbReference type="Proteomes" id="UP000067626">
    <property type="component" value="Chromosome"/>
</dbReference>
<keyword evidence="3 6" id="KW-0597">Phosphoprotein</keyword>
<reference evidence="12 13" key="1">
    <citation type="submission" date="2015-07" db="EMBL/GenBank/DDBJ databases">
        <title>Genome analysis of myxobacterium Chondromyces crocatus Cm c5 reveals a high potential for natural compound synthesis and the genetic basis for the loss of fruiting body formation.</title>
        <authorList>
            <person name="Zaburannyi N."/>
            <person name="Bunk B."/>
            <person name="Maier J."/>
            <person name="Overmann J."/>
            <person name="Mueller R."/>
        </authorList>
    </citation>
    <scope>NUCLEOTIDE SEQUENCE [LARGE SCALE GENOMIC DNA]</scope>
    <source>
        <strain evidence="12 13">Cm c5</strain>
    </source>
</reference>
<keyword evidence="4" id="KW-0808">Transferase</keyword>
<evidence type="ECO:0000256" key="7">
    <source>
        <dbReference type="SAM" id="Coils"/>
    </source>
</evidence>
<feature type="domain" description="PAC" evidence="11">
    <location>
        <begin position="695"/>
        <end position="747"/>
    </location>
</feature>
<dbReference type="GO" id="GO:0000155">
    <property type="term" value="F:phosphorelay sensor kinase activity"/>
    <property type="evidence" value="ECO:0007669"/>
    <property type="project" value="InterPro"/>
</dbReference>
<feature type="domain" description="PAS" evidence="10">
    <location>
        <begin position="621"/>
        <end position="691"/>
    </location>
</feature>
<dbReference type="InterPro" id="IPR003018">
    <property type="entry name" value="GAF"/>
</dbReference>
<dbReference type="CDD" id="cd17580">
    <property type="entry name" value="REC_2_DhkD-like"/>
    <property type="match status" value="1"/>
</dbReference>
<dbReference type="PATRIC" id="fig|52.7.peg.5175"/>
<dbReference type="InterPro" id="IPR029016">
    <property type="entry name" value="GAF-like_dom_sf"/>
</dbReference>
<keyword evidence="13" id="KW-1185">Reference proteome</keyword>
<comment type="catalytic activity">
    <reaction evidence="1">
        <text>ATP + protein L-histidine = ADP + protein N-phospho-L-histidine.</text>
        <dbReference type="EC" id="2.7.13.3"/>
    </reaction>
</comment>
<dbReference type="Pfam" id="PF00512">
    <property type="entry name" value="HisKA"/>
    <property type="match status" value="1"/>
</dbReference>
<keyword evidence="7" id="KW-0175">Coiled coil</keyword>
<keyword evidence="5" id="KW-0418">Kinase</keyword>
<dbReference type="SUPFAM" id="SSF55781">
    <property type="entry name" value="GAF domain-like"/>
    <property type="match status" value="1"/>
</dbReference>
<evidence type="ECO:0000259" key="8">
    <source>
        <dbReference type="PROSITE" id="PS50109"/>
    </source>
</evidence>
<dbReference type="PROSITE" id="PS50110">
    <property type="entry name" value="RESPONSE_REGULATORY"/>
    <property type="match status" value="1"/>
</dbReference>
<accession>A0A0K1EI48</accession>
<feature type="coiled-coil region" evidence="7">
    <location>
        <begin position="150"/>
        <end position="181"/>
    </location>
</feature>
<dbReference type="PRINTS" id="PR00344">
    <property type="entry name" value="BCTRLSENSOR"/>
</dbReference>
<dbReference type="InterPro" id="IPR013656">
    <property type="entry name" value="PAS_4"/>
</dbReference>
<dbReference type="Gene3D" id="3.40.50.2300">
    <property type="match status" value="1"/>
</dbReference>
<dbReference type="Pfam" id="PF08448">
    <property type="entry name" value="PAS_4"/>
    <property type="match status" value="3"/>
</dbReference>
<dbReference type="InterPro" id="IPR001789">
    <property type="entry name" value="Sig_transdc_resp-reg_receiver"/>
</dbReference>
<dbReference type="Gene3D" id="3.30.565.10">
    <property type="entry name" value="Histidine kinase-like ATPase, C-terminal domain"/>
    <property type="match status" value="1"/>
</dbReference>
<feature type="domain" description="Histidine kinase" evidence="8">
    <location>
        <begin position="896"/>
        <end position="1114"/>
    </location>
</feature>
<dbReference type="SMART" id="SM00086">
    <property type="entry name" value="PAC"/>
    <property type="match status" value="3"/>
</dbReference>
<evidence type="ECO:0000313" key="13">
    <source>
        <dbReference type="Proteomes" id="UP000067626"/>
    </source>
</evidence>
<protein>
    <recommendedName>
        <fullName evidence="2">histidine kinase</fullName>
        <ecNumber evidence="2">2.7.13.3</ecNumber>
    </recommendedName>
</protein>
<evidence type="ECO:0000256" key="1">
    <source>
        <dbReference type="ARBA" id="ARBA00000085"/>
    </source>
</evidence>
<evidence type="ECO:0000259" key="11">
    <source>
        <dbReference type="PROSITE" id="PS50113"/>
    </source>
</evidence>
<dbReference type="SMART" id="SM00387">
    <property type="entry name" value="HATPase_c"/>
    <property type="match status" value="1"/>
</dbReference>
<dbReference type="PANTHER" id="PTHR43547:SF2">
    <property type="entry name" value="HYBRID SIGNAL TRANSDUCTION HISTIDINE KINASE C"/>
    <property type="match status" value="1"/>
</dbReference>
<dbReference type="SUPFAM" id="SSF52172">
    <property type="entry name" value="CheY-like"/>
    <property type="match status" value="1"/>
</dbReference>
<dbReference type="SMART" id="SM00448">
    <property type="entry name" value="REC"/>
    <property type="match status" value="1"/>
</dbReference>
<dbReference type="InterPro" id="IPR013655">
    <property type="entry name" value="PAS_fold_3"/>
</dbReference>
<dbReference type="EMBL" id="CP012159">
    <property type="protein sequence ID" value="AKT40535.1"/>
    <property type="molecule type" value="Genomic_DNA"/>
</dbReference>
<dbReference type="PANTHER" id="PTHR43547">
    <property type="entry name" value="TWO-COMPONENT HISTIDINE KINASE"/>
    <property type="match status" value="1"/>
</dbReference>
<feature type="domain" description="Response regulatory" evidence="9">
    <location>
        <begin position="1145"/>
        <end position="1263"/>
    </location>
</feature>
<dbReference type="Gene3D" id="1.10.287.130">
    <property type="match status" value="1"/>
</dbReference>
<dbReference type="InterPro" id="IPR004358">
    <property type="entry name" value="Sig_transdc_His_kin-like_C"/>
</dbReference>
<dbReference type="InterPro" id="IPR000700">
    <property type="entry name" value="PAS-assoc_C"/>
</dbReference>
<dbReference type="SMART" id="SM00091">
    <property type="entry name" value="PAS"/>
    <property type="match status" value="4"/>
</dbReference>
<dbReference type="CDD" id="cd00082">
    <property type="entry name" value="HisKA"/>
    <property type="match status" value="1"/>
</dbReference>
<dbReference type="InterPro" id="IPR036097">
    <property type="entry name" value="HisK_dim/P_sf"/>
</dbReference>
<dbReference type="AlphaFoldDB" id="A0A0K1EI48"/>
<evidence type="ECO:0000259" key="9">
    <source>
        <dbReference type="PROSITE" id="PS50110"/>
    </source>
</evidence>
<dbReference type="InterPro" id="IPR003594">
    <property type="entry name" value="HATPase_dom"/>
</dbReference>